<proteinExistence type="predicted"/>
<dbReference type="InterPro" id="IPR007621">
    <property type="entry name" value="TPM_dom"/>
</dbReference>
<dbReference type="EMBL" id="BLYJ01000021">
    <property type="protein sequence ID" value="GFO88598.1"/>
    <property type="molecule type" value="Genomic_DNA"/>
</dbReference>
<feature type="region of interest" description="Disordered" evidence="1">
    <location>
        <begin position="283"/>
        <end position="325"/>
    </location>
</feature>
<feature type="domain" description="TPM" evidence="4">
    <location>
        <begin position="64"/>
        <end position="186"/>
    </location>
</feature>
<dbReference type="Gene3D" id="3.10.310.50">
    <property type="match status" value="1"/>
</dbReference>
<evidence type="ECO:0000256" key="2">
    <source>
        <dbReference type="SAM" id="Phobius"/>
    </source>
</evidence>
<protein>
    <recommendedName>
        <fullName evidence="4">TPM domain-containing protein</fullName>
    </recommendedName>
</protein>
<dbReference type="Proteomes" id="UP000620147">
    <property type="component" value="Unassembled WGS sequence"/>
</dbReference>
<comment type="caution">
    <text evidence="5">The sequence shown here is derived from an EMBL/GenBank/DDBJ whole genome shotgun (WGS) entry which is preliminary data.</text>
</comment>
<feature type="chain" id="PRO_5045708312" description="TPM domain-containing protein" evidence="3">
    <location>
        <begin position="25"/>
        <end position="325"/>
    </location>
</feature>
<evidence type="ECO:0000256" key="3">
    <source>
        <dbReference type="SAM" id="SignalP"/>
    </source>
</evidence>
<feature type="compositionally biased region" description="Gly residues" evidence="1">
    <location>
        <begin position="298"/>
        <end position="307"/>
    </location>
</feature>
<dbReference type="PANTHER" id="PTHR30373:SF2">
    <property type="entry name" value="UPF0603 PROTEIN YGCG"/>
    <property type="match status" value="1"/>
</dbReference>
<evidence type="ECO:0000259" key="4">
    <source>
        <dbReference type="Pfam" id="PF04536"/>
    </source>
</evidence>
<dbReference type="RefSeq" id="WP_118730384.1">
    <property type="nucleotide sequence ID" value="NZ_BLYJ01000021.1"/>
</dbReference>
<dbReference type="PANTHER" id="PTHR30373">
    <property type="entry name" value="UPF0603 PROTEIN YGCG"/>
    <property type="match status" value="1"/>
</dbReference>
<sequence>MKNKRKLRLAALLAVLLLLFPAFAVEDDITDESDTSTTQTEETDQTAPLGGTDSIDPSADKPRVFDYEEVLTQVQIDTLEEKTRAIAEKYGIGVGIITIDDYTPYGDDAYDAAEQLYNELDLGASEDGDGVALLISLDDRDFATYVHGAKAEEIFSDAVLQNLEPYFLDNFGNDDWYGGLSDFVSGCEWYLQHVAEGGEAGVPVHNEVEISDSTQEDTADDSFSLGGAFGLSLLISCVAALIVCMVFRSQMKSVRTQTTANQYVGNGGLNLTLSRDIYRYTSQKRRQIPRNDNNNNPTGGGHGGAGFSGSVSHTSSGGHGRSGKF</sequence>
<keyword evidence="3" id="KW-0732">Signal</keyword>
<keyword evidence="2" id="KW-0812">Transmembrane</keyword>
<keyword evidence="2" id="KW-0472">Membrane</keyword>
<feature type="signal peptide" evidence="3">
    <location>
        <begin position="1"/>
        <end position="24"/>
    </location>
</feature>
<feature type="transmembrane region" description="Helical" evidence="2">
    <location>
        <begin position="223"/>
        <end position="247"/>
    </location>
</feature>
<name>A0ABQ1E0U6_9FIRM</name>
<gene>
    <name evidence="5" type="ORF">BUFA31_17620</name>
</gene>
<feature type="region of interest" description="Disordered" evidence="1">
    <location>
        <begin position="30"/>
        <end position="60"/>
    </location>
</feature>
<keyword evidence="6" id="KW-1185">Reference proteome</keyword>
<dbReference type="Pfam" id="PF04536">
    <property type="entry name" value="TPM_phosphatase"/>
    <property type="match status" value="1"/>
</dbReference>
<evidence type="ECO:0000313" key="5">
    <source>
        <dbReference type="EMBL" id="GFO88598.1"/>
    </source>
</evidence>
<keyword evidence="2" id="KW-1133">Transmembrane helix</keyword>
<accession>A0ABQ1E0U6</accession>
<reference evidence="5 6" key="1">
    <citation type="submission" date="2020-06" db="EMBL/GenBank/DDBJ databases">
        <title>Characterization of fructooligosaccharide metabolism and fructooligosaccharide-degrading enzymes in human commensal butyrate producers.</title>
        <authorList>
            <person name="Tanno H."/>
            <person name="Fujii T."/>
            <person name="Hirano K."/>
            <person name="Maeno S."/>
            <person name="Tonozuka T."/>
            <person name="Sakamoto M."/>
            <person name="Ohkuma M."/>
            <person name="Tochio T."/>
            <person name="Endo A."/>
        </authorList>
    </citation>
    <scope>NUCLEOTIDE SEQUENCE [LARGE SCALE GENOMIC DNA]</scope>
    <source>
        <strain evidence="5 6">JCM 31056</strain>
    </source>
</reference>
<evidence type="ECO:0000313" key="6">
    <source>
        <dbReference type="Proteomes" id="UP000620147"/>
    </source>
</evidence>
<organism evidence="5 6">
    <name type="scientific">Butyricicoccus faecihominis</name>
    <dbReference type="NCBI Taxonomy" id="1712515"/>
    <lineage>
        <taxon>Bacteria</taxon>
        <taxon>Bacillati</taxon>
        <taxon>Bacillota</taxon>
        <taxon>Clostridia</taxon>
        <taxon>Eubacteriales</taxon>
        <taxon>Butyricicoccaceae</taxon>
        <taxon>Butyricicoccus</taxon>
    </lineage>
</organism>
<evidence type="ECO:0000256" key="1">
    <source>
        <dbReference type="SAM" id="MobiDB-lite"/>
    </source>
</evidence>